<dbReference type="SMART" id="SM00327">
    <property type="entry name" value="VWA"/>
    <property type="match status" value="1"/>
</dbReference>
<proteinExistence type="predicted"/>
<dbReference type="OrthoDB" id="9781333at2"/>
<name>A0A402BF92_9CHLR</name>
<organism evidence="3 4">
    <name type="scientific">Dictyobacter alpinus</name>
    <dbReference type="NCBI Taxonomy" id="2014873"/>
    <lineage>
        <taxon>Bacteria</taxon>
        <taxon>Bacillati</taxon>
        <taxon>Chloroflexota</taxon>
        <taxon>Ktedonobacteria</taxon>
        <taxon>Ktedonobacterales</taxon>
        <taxon>Dictyobacteraceae</taxon>
        <taxon>Dictyobacter</taxon>
    </lineage>
</organism>
<evidence type="ECO:0000259" key="2">
    <source>
        <dbReference type="PROSITE" id="PS50234"/>
    </source>
</evidence>
<dbReference type="EMBL" id="BIFT01000002">
    <property type="protein sequence ID" value="GCE30071.1"/>
    <property type="molecule type" value="Genomic_DNA"/>
</dbReference>
<feature type="compositionally biased region" description="Basic residues" evidence="1">
    <location>
        <begin position="435"/>
        <end position="444"/>
    </location>
</feature>
<dbReference type="PROSITE" id="PS50234">
    <property type="entry name" value="VWFA"/>
    <property type="match status" value="1"/>
</dbReference>
<dbReference type="Pfam" id="PF00092">
    <property type="entry name" value="VWA"/>
    <property type="match status" value="1"/>
</dbReference>
<evidence type="ECO:0000256" key="1">
    <source>
        <dbReference type="SAM" id="MobiDB-lite"/>
    </source>
</evidence>
<dbReference type="InterPro" id="IPR002035">
    <property type="entry name" value="VWF_A"/>
</dbReference>
<dbReference type="RefSeq" id="WP_126630233.1">
    <property type="nucleotide sequence ID" value="NZ_BIFT01000002.1"/>
</dbReference>
<dbReference type="SUPFAM" id="SSF53300">
    <property type="entry name" value="vWA-like"/>
    <property type="match status" value="1"/>
</dbReference>
<dbReference type="InterPro" id="IPR051266">
    <property type="entry name" value="CLCR"/>
</dbReference>
<evidence type="ECO:0000313" key="3">
    <source>
        <dbReference type="EMBL" id="GCE30071.1"/>
    </source>
</evidence>
<feature type="region of interest" description="Disordered" evidence="1">
    <location>
        <begin position="424"/>
        <end position="459"/>
    </location>
</feature>
<dbReference type="PANTHER" id="PTHR10579:SF43">
    <property type="entry name" value="ZINC FINGER (C3HC4-TYPE RING FINGER) FAMILY PROTEIN"/>
    <property type="match status" value="1"/>
</dbReference>
<protein>
    <recommendedName>
        <fullName evidence="2">VWFA domain-containing protein</fullName>
    </recommendedName>
</protein>
<dbReference type="PANTHER" id="PTHR10579">
    <property type="entry name" value="CALCIUM-ACTIVATED CHLORIDE CHANNEL REGULATOR"/>
    <property type="match status" value="1"/>
</dbReference>
<dbReference type="InterPro" id="IPR036465">
    <property type="entry name" value="vWFA_dom_sf"/>
</dbReference>
<reference evidence="4" key="1">
    <citation type="submission" date="2018-12" db="EMBL/GenBank/DDBJ databases">
        <title>Tengunoibacter tsumagoiensis gen. nov., sp. nov., Dictyobacter kobayashii sp. nov., D. alpinus sp. nov., and D. joshuensis sp. nov. and description of Dictyobacteraceae fam. nov. within the order Ktedonobacterales isolated from Tengu-no-mugimeshi.</title>
        <authorList>
            <person name="Wang C.M."/>
            <person name="Zheng Y."/>
            <person name="Sakai Y."/>
            <person name="Toyoda A."/>
            <person name="Minakuchi Y."/>
            <person name="Abe K."/>
            <person name="Yokota A."/>
            <person name="Yabe S."/>
        </authorList>
    </citation>
    <scope>NUCLEOTIDE SEQUENCE [LARGE SCALE GENOMIC DNA]</scope>
    <source>
        <strain evidence="4">Uno16</strain>
    </source>
</reference>
<accession>A0A402BF92</accession>
<gene>
    <name evidence="3" type="ORF">KDA_55550</name>
</gene>
<dbReference type="Gene3D" id="3.40.50.410">
    <property type="entry name" value="von Willebrand factor, type A domain"/>
    <property type="match status" value="1"/>
</dbReference>
<dbReference type="Proteomes" id="UP000287171">
    <property type="component" value="Unassembled WGS sequence"/>
</dbReference>
<dbReference type="AlphaFoldDB" id="A0A402BF92"/>
<feature type="domain" description="VWFA" evidence="2">
    <location>
        <begin position="60"/>
        <end position="238"/>
    </location>
</feature>
<comment type="caution">
    <text evidence="3">The sequence shown here is derived from an EMBL/GenBank/DDBJ whole genome shotgun (WGS) entry which is preliminary data.</text>
</comment>
<keyword evidence="4" id="KW-1185">Reference proteome</keyword>
<evidence type="ECO:0000313" key="4">
    <source>
        <dbReference type="Proteomes" id="UP000287171"/>
    </source>
</evidence>
<sequence length="459" mass="51214">MDYEQNKDSQTPSAIKVDLTASPEQSLIHATDKSRYIVFFAHVNHDTAAAAAEYKRLPLELALVLDRSGSMHGTKLQTAKQAVFSVLDHLTARDTLSLVAFDDQIETIQSPARVTPQLKSQLREKLTPLQARASTALHQGWLTGCQSLADTESEVATQALKRCFLLTDGLANVGIVDPEQIASQSASMREQSAISTSTFGIGTDYDELLLGPMAVAGGGQFHHLRSPEEIIHTFVGELGDLLSVAAMQVRLEVETSQGTELDLISPYWLKSDRDNPLRRIISIGDLQHSEERPIVVRFTFPDQQEESEPQIIRARLLWRSDNTEHASDWQELRFSYASKSACEGESHDPHVMTLIAQHEADRARREAVVSNNRGDYVGAQQNLQRASAAMSPYAAANPEIEYELSSINHLARKMVQSPMAPADFKEIYYTQQQRSRNHKDHRKSPQPPTPPEDHRPDNH</sequence>